<name>A0A6C0B701_9ZZZZ</name>
<accession>A0A6C0B701</accession>
<keyword evidence="1" id="KW-1133">Transmembrane helix</keyword>
<reference evidence="2" key="1">
    <citation type="journal article" date="2020" name="Nature">
        <title>Giant virus diversity and host interactions through global metagenomics.</title>
        <authorList>
            <person name="Schulz F."/>
            <person name="Roux S."/>
            <person name="Paez-Espino D."/>
            <person name="Jungbluth S."/>
            <person name="Walsh D.A."/>
            <person name="Denef V.J."/>
            <person name="McMahon K.D."/>
            <person name="Konstantinidis K.T."/>
            <person name="Eloe-Fadrosh E.A."/>
            <person name="Kyrpides N.C."/>
            <person name="Woyke T."/>
        </authorList>
    </citation>
    <scope>NUCLEOTIDE SEQUENCE</scope>
    <source>
        <strain evidence="2">GVMAG-M-3300010157-4</strain>
    </source>
</reference>
<proteinExistence type="predicted"/>
<organism evidence="2">
    <name type="scientific">viral metagenome</name>
    <dbReference type="NCBI Taxonomy" id="1070528"/>
    <lineage>
        <taxon>unclassified sequences</taxon>
        <taxon>metagenomes</taxon>
        <taxon>organismal metagenomes</taxon>
    </lineage>
</organism>
<dbReference type="EMBL" id="MN739080">
    <property type="protein sequence ID" value="QHS87329.1"/>
    <property type="molecule type" value="Genomic_DNA"/>
</dbReference>
<keyword evidence="1" id="KW-0812">Transmembrane</keyword>
<feature type="transmembrane region" description="Helical" evidence="1">
    <location>
        <begin position="61"/>
        <end position="90"/>
    </location>
</feature>
<keyword evidence="1" id="KW-0472">Membrane</keyword>
<evidence type="ECO:0000256" key="1">
    <source>
        <dbReference type="SAM" id="Phobius"/>
    </source>
</evidence>
<evidence type="ECO:0000313" key="2">
    <source>
        <dbReference type="EMBL" id="QHS87329.1"/>
    </source>
</evidence>
<dbReference type="AlphaFoldDB" id="A0A6C0B701"/>
<feature type="transmembrane region" description="Helical" evidence="1">
    <location>
        <begin position="12"/>
        <end position="35"/>
    </location>
</feature>
<protein>
    <submittedName>
        <fullName evidence="2">Uncharacterized protein</fullName>
    </submittedName>
</protein>
<sequence>MDSIYNICSRVCNFVNCTVSIVGALVVELTCAFVADLARKARAAYTSLTNNNTLRLVMDTLGVIIAVAVVIMAMLVSLTVVAIIVTLLLLPNKRLDGVQGPYVIYSA</sequence>